<comment type="caution">
    <text evidence="8">The sequence shown here is derived from an EMBL/GenBank/DDBJ whole genome shotgun (WGS) entry which is preliminary data.</text>
</comment>
<sequence>MQFDRKNSRLFHDSFEEKSRYKLYKSGKLWLTASMSVLVAGMVLTSKTQVQAATATGEPDVAGPTGESIAGAKTVTLASSQPGKAMANVAQPAAATLQATAFTGTAATVEGQTDSGSGRYQVTLAAGLQAPNWAAADFEQTKTSGTDDESVVTLSAAGLAKLQAANPSYTFSAANIKPGELAGAPAAVDASAAKSGAASAHFDVPSSVDQNQASTQRTSIDAAAAIAEAKQLSQGAQKTVAQLDTYVTQDNELASQSASDNIPHNDALTALQTHVGDENDQVLALTANVSDDVSEDPAATLSQLTQAAQILNTMNEELTQAASMLDTDRNGAPSEAASAAQTALDALTLPAGTSGKVNTYGDLILNAASPADYQAAVDVVKGSGELKSFRQVVDPDTDALTDAAGTVFGDIGQTHNLVVSVDANTGDKITVSIPKAFLSQSDSVMNVSPTTLFNAGYATDAAGVNRLINGLNTFTYTADTAGTHQFNITITLGRPYGKDSDTKYAYPQDTQLPITLRHGQTVKTLTYTLDNGFSLQSPRLNLHSGYATSASNVSIDSLVTNQVYEFTITSNGQGDPLELKTTVSVPEGFVVDAVTSDFGDLAETSTNGATYTFSQPGGAGTPVVVSTDHTYNPSTLSAFNLLGHYTKVPVDNSFTVTQVLGSTTVTAKQSFPLVKDDTSANVKVALEHGTDSLFSSPNIQNNEVVKVDPSGNVLTSPQNFLDVPVNSGDQLTNNSNIALTNFAASFAIEPGTIINDDSSTSGLGKLFANVSSLTHFQLIVTHSNGQQETFSNLDSTGQLSSQVNGKLTGAFDDVTNITLKADRLLPGESVQLYYRDYSLIKTDKAVGDVAHYPISVTSEQLTQNFVNDRQIIAPVNINYSVSQSFTALVQMAPNDLGVLRPGDVVILGDTLIPTPETASGVYGDSYFIVPTGFSVVSATAKIGNLTGKVDDLGNIGPGGADVLKFSLAQLAGQASGRANISVQVQVNDNTLPGTYTINDAFGGVFVNEYIPAYGAATPVNTMTIAGQPVKYITDNNRTFKYSFLVPLFLGSENGIDDPATSSVAYLTYSDAKPDATTAHLSRGATPSEEDDTNAANIQLASVNTTTNSAPWSDNLINLPTVQDGDHFTIVLTGPGTLSPNSPAGSKLLYSSKKVTPDPDGSIDLSSFSDVVSEDKWDTVKTVVLQTGKLSQNDVASAILPVKVPSINTVIPGKIANLTTTFVSPKANGETFMATQPLAVEVNQDTAVTTEYVAANPDGSASTHPIAPPVTRVYKAGDNYETTPLATVPAGYDGSQVNQPANAQGIIAKNQNAITVTYIYPLATFKASVNYVDDNNDEAIVKTDHLTGKLGAVNNYSLVKAANEGGLTALGYVIGKDDLPAGDLIVFNQSASGDQTYTVHLSHKMVTVTPSAPGNPGQPIDPANPGVLWPAGSDKQSLQKTITESIHYSDDKADPQAPDHIGTVVFDRNGTVDAVTGKVTYDAWTAQNGDTTFDAVRNPVVSGMVTQTNGVGPVGDVTVEAGNLDHTVVYQTLGAWVSNLPDVSAITYPNDPTDPTRTAAATDAKYPTIPYKAGYTAKDAQGNALKPADPQHPEKGYIPPAVPSDLTANTPITYAKNKSMINIVYLDNTTHQWLATDHENGAYGNSSAYHTSTRIKQFEAAGYQLVDDGYPAGVVFGDHAQTYVVHLKHGTITVTPNHPGEPGKPVDPKNPAGVKWPAGTDKSALEKVVTETIHYVDQTGKTLAPDHLDRVIFSREAVVDEVLGSVRYSPWTAENDDTTFDAVKNPLVSGYKADYAGVGAVGDITAQAANIVHTVVYTAIEDGDNPGTPGGNNPGNPGDNTPGTPDGNNSGNPGDNNPATPDGNNPGNPGDNNPGTPDDNNSVNPGEDNSDTTTDNNPGNPEGNNPDAPGGDNAGATPGRAGLPETGSSTGTTPSRAANLNNRRDQRQAGDLKQSEEKRLPSTGDVQSQWLVSVGLSLAALLGLASLDVRRRKQD</sequence>
<evidence type="ECO:0000313" key="8">
    <source>
        <dbReference type="EMBL" id="MFD1439853.1"/>
    </source>
</evidence>
<evidence type="ECO:0000256" key="2">
    <source>
        <dbReference type="ARBA" id="ARBA00022525"/>
    </source>
</evidence>
<evidence type="ECO:0000256" key="5">
    <source>
        <dbReference type="ARBA" id="ARBA00023088"/>
    </source>
</evidence>
<keyword evidence="2" id="KW-0964">Secreted</keyword>
<dbReference type="InterPro" id="IPR009459">
    <property type="entry name" value="MucBP_dom"/>
</dbReference>
<dbReference type="Gene3D" id="3.10.20.470">
    <property type="match status" value="2"/>
</dbReference>
<evidence type="ECO:0000313" key="9">
    <source>
        <dbReference type="Proteomes" id="UP001597212"/>
    </source>
</evidence>
<dbReference type="InterPro" id="IPR041558">
    <property type="entry name" value="MucBP_2"/>
</dbReference>
<dbReference type="Pfam" id="PF19258">
    <property type="entry name" value="KxYKxGKxW_sig"/>
    <property type="match status" value="1"/>
</dbReference>
<protein>
    <submittedName>
        <fullName evidence="8">MBG domain-containing protein</fullName>
    </submittedName>
</protein>
<feature type="compositionally biased region" description="Basic and acidic residues" evidence="6">
    <location>
        <begin position="1941"/>
        <end position="1959"/>
    </location>
</feature>
<dbReference type="InterPro" id="IPR019931">
    <property type="entry name" value="LPXTG_anchor"/>
</dbReference>
<reference evidence="9" key="1">
    <citation type="journal article" date="2019" name="Int. J. Syst. Evol. Microbiol.">
        <title>The Global Catalogue of Microorganisms (GCM) 10K type strain sequencing project: providing services to taxonomists for standard genome sequencing and annotation.</title>
        <authorList>
            <consortium name="The Broad Institute Genomics Platform"/>
            <consortium name="The Broad Institute Genome Sequencing Center for Infectious Disease"/>
            <person name="Wu L."/>
            <person name="Ma J."/>
        </authorList>
    </citation>
    <scope>NUCLEOTIDE SEQUENCE [LARGE SCALE GENOMIC DNA]</scope>
    <source>
        <strain evidence="9">CCM 8912</strain>
    </source>
</reference>
<feature type="compositionally biased region" description="Low complexity" evidence="6">
    <location>
        <begin position="1890"/>
        <end position="1918"/>
    </location>
</feature>
<gene>
    <name evidence="8" type="ORF">ACFQ5K_00405</name>
</gene>
<dbReference type="InterPro" id="IPR041277">
    <property type="entry name" value="MBG_Lactobacillales"/>
</dbReference>
<name>A0ABW4CUS8_9LACO</name>
<dbReference type="RefSeq" id="WP_125755277.1">
    <property type="nucleotide sequence ID" value="NZ_JBHTOK010000003.1"/>
</dbReference>
<proteinExistence type="predicted"/>
<dbReference type="Pfam" id="PF17965">
    <property type="entry name" value="MucBP_2"/>
    <property type="match status" value="2"/>
</dbReference>
<dbReference type="NCBIfam" id="TIGR03715">
    <property type="entry name" value="KxYKxGKxW"/>
    <property type="match status" value="1"/>
</dbReference>
<dbReference type="PROSITE" id="PS50847">
    <property type="entry name" value="GRAM_POS_ANCHORING"/>
    <property type="match status" value="1"/>
</dbReference>
<organism evidence="8 9">
    <name type="scientific">Lacticaseibacillus hegangensis</name>
    <dbReference type="NCBI Taxonomy" id="2486010"/>
    <lineage>
        <taxon>Bacteria</taxon>
        <taxon>Bacillati</taxon>
        <taxon>Bacillota</taxon>
        <taxon>Bacilli</taxon>
        <taxon>Lactobacillales</taxon>
        <taxon>Lactobacillaceae</taxon>
        <taxon>Lacticaseibacillus</taxon>
    </lineage>
</organism>
<dbReference type="EMBL" id="JBHTOK010000003">
    <property type="protein sequence ID" value="MFD1439853.1"/>
    <property type="molecule type" value="Genomic_DNA"/>
</dbReference>
<feature type="region of interest" description="Disordered" evidence="6">
    <location>
        <begin position="1821"/>
        <end position="1963"/>
    </location>
</feature>
<evidence type="ECO:0000256" key="4">
    <source>
        <dbReference type="ARBA" id="ARBA00022737"/>
    </source>
</evidence>
<keyword evidence="4" id="KW-0677">Repeat</keyword>
<evidence type="ECO:0000259" key="7">
    <source>
        <dbReference type="PROSITE" id="PS50847"/>
    </source>
</evidence>
<dbReference type="Proteomes" id="UP001597212">
    <property type="component" value="Unassembled WGS sequence"/>
</dbReference>
<keyword evidence="5" id="KW-0572">Peptidoglycan-anchor</keyword>
<dbReference type="Pfam" id="PF17883">
    <property type="entry name" value="MBG"/>
    <property type="match status" value="1"/>
</dbReference>
<keyword evidence="3" id="KW-0732">Signal</keyword>
<evidence type="ECO:0000256" key="3">
    <source>
        <dbReference type="ARBA" id="ARBA00022729"/>
    </source>
</evidence>
<dbReference type="InterPro" id="IPR041495">
    <property type="entry name" value="Mub_B2"/>
</dbReference>
<dbReference type="Gene3D" id="3.10.430.110">
    <property type="match status" value="1"/>
</dbReference>
<evidence type="ECO:0000256" key="6">
    <source>
        <dbReference type="SAM" id="MobiDB-lite"/>
    </source>
</evidence>
<dbReference type="NCBIfam" id="TIGR01167">
    <property type="entry name" value="LPXTG_anchor"/>
    <property type="match status" value="1"/>
</dbReference>
<accession>A0ABW4CUS8</accession>
<dbReference type="InterPro" id="IPR022263">
    <property type="entry name" value="KxYKxGKxW"/>
</dbReference>
<keyword evidence="1" id="KW-0134">Cell wall</keyword>
<keyword evidence="9" id="KW-1185">Reference proteome</keyword>
<feature type="compositionally biased region" description="Low complexity" evidence="6">
    <location>
        <begin position="1833"/>
        <end position="1880"/>
    </location>
</feature>
<dbReference type="Pfam" id="PF00746">
    <property type="entry name" value="Gram_pos_anchor"/>
    <property type="match status" value="1"/>
</dbReference>
<feature type="domain" description="Gram-positive cocci surface proteins LPxTG" evidence="7">
    <location>
        <begin position="1959"/>
        <end position="1994"/>
    </location>
</feature>
<dbReference type="Pfam" id="PF06458">
    <property type="entry name" value="MucBP"/>
    <property type="match status" value="1"/>
</dbReference>
<dbReference type="Gene3D" id="2.60.40.4300">
    <property type="match status" value="2"/>
</dbReference>
<evidence type="ECO:0000256" key="1">
    <source>
        <dbReference type="ARBA" id="ARBA00022512"/>
    </source>
</evidence>
<dbReference type="Pfam" id="PF17966">
    <property type="entry name" value="Muc_B2"/>
    <property type="match status" value="2"/>
</dbReference>